<dbReference type="GO" id="GO:0004838">
    <property type="term" value="F:L-tyrosine-2-oxoglutarate transaminase activity"/>
    <property type="evidence" value="ECO:0007669"/>
    <property type="project" value="TreeGrafter"/>
</dbReference>
<comment type="similarity">
    <text evidence="2">Belongs to the class-I pyridoxal-phosphate-dependent aminotransferase family.</text>
</comment>
<dbReference type="InterPro" id="IPR004839">
    <property type="entry name" value="Aminotransferase_I/II_large"/>
</dbReference>
<dbReference type="GO" id="GO:0005829">
    <property type="term" value="C:cytosol"/>
    <property type="evidence" value="ECO:0007669"/>
    <property type="project" value="TreeGrafter"/>
</dbReference>
<comment type="cofactor">
    <cofactor evidence="1">
        <name>pyridoxal 5'-phosphate</name>
        <dbReference type="ChEBI" id="CHEBI:597326"/>
    </cofactor>
</comment>
<dbReference type="InterPro" id="IPR015424">
    <property type="entry name" value="PyrdxlP-dep_Trfase"/>
</dbReference>
<dbReference type="PATRIC" id="fig|1292034.3.peg.2145"/>
<dbReference type="STRING" id="1292034.OR37_02160"/>
<dbReference type="Gene3D" id="3.40.640.10">
    <property type="entry name" value="Type I PLP-dependent aspartate aminotransferase-like (Major domain)"/>
    <property type="match status" value="1"/>
</dbReference>
<evidence type="ECO:0000256" key="3">
    <source>
        <dbReference type="ARBA" id="ARBA00011738"/>
    </source>
</evidence>
<dbReference type="PRINTS" id="PR00799">
    <property type="entry name" value="TRANSAMINASE"/>
</dbReference>
<gene>
    <name evidence="8" type="ORF">OR37_02160</name>
</gene>
<dbReference type="GO" id="GO:0030170">
    <property type="term" value="F:pyridoxal phosphate binding"/>
    <property type="evidence" value="ECO:0007669"/>
    <property type="project" value="InterPro"/>
</dbReference>
<dbReference type="PANTHER" id="PTHR11879:SF22">
    <property type="entry name" value="ASPARTATE AMINOTRANSFERASE, MITOCHONDRIAL"/>
    <property type="match status" value="1"/>
</dbReference>
<evidence type="ECO:0000313" key="8">
    <source>
        <dbReference type="EMBL" id="ENZ81925.1"/>
    </source>
</evidence>
<evidence type="ECO:0000313" key="9">
    <source>
        <dbReference type="Proteomes" id="UP000013063"/>
    </source>
</evidence>
<keyword evidence="5 8" id="KW-0808">Transferase</keyword>
<dbReference type="RefSeq" id="WP_004619484.1">
    <property type="nucleotide sequence ID" value="NZ_APMP01000011.1"/>
</dbReference>
<evidence type="ECO:0000259" key="7">
    <source>
        <dbReference type="Pfam" id="PF00155"/>
    </source>
</evidence>
<name>R0D0A1_CAUVI</name>
<evidence type="ECO:0000256" key="4">
    <source>
        <dbReference type="ARBA" id="ARBA00022576"/>
    </source>
</evidence>
<comment type="subunit">
    <text evidence="3">Homodimer.</text>
</comment>
<dbReference type="Proteomes" id="UP000013063">
    <property type="component" value="Unassembled WGS sequence"/>
</dbReference>
<keyword evidence="9" id="KW-1185">Reference proteome</keyword>
<dbReference type="InterPro" id="IPR000796">
    <property type="entry name" value="Asp_trans"/>
</dbReference>
<dbReference type="CDD" id="cd00609">
    <property type="entry name" value="AAT_like"/>
    <property type="match status" value="1"/>
</dbReference>
<sequence length="396" mass="42124">MTHASVFAGLTPKAPDSLLSLIGAYRRDPRAEKIDLGVGVFRDDAGATPVLDCVKAAEQLLLNSQSTKAYLGPEGDFGFLDLLKPIIFGDLVSHEVFAVQTPGGTGAVRLACELLQAAKPDLRVFIGAPTWPNHTQILDQLGLETVTFRHYDQRAQRLCFDEMMATLETAGAGDVVLLHGCCHNPSGADYSLEQWAAIAELVGRKGLVPLIDLAYQGLGLGLDEDAAGARLVLAAAQDGLLAYSCDKNFGLYRERVGALYTLTRDAAALDVAASNIRALARTNWSMPPDHGAAVVRVVLESEALTALWRSELEAMRARVADLRQRLAAAVPLLAPLGGQHGLFGLLPLSPAQVAQLREDHGIYMAGSGRINLAGLTASNIDTFARALNACLQGEPA</sequence>
<evidence type="ECO:0000256" key="2">
    <source>
        <dbReference type="ARBA" id="ARBA00007441"/>
    </source>
</evidence>
<accession>R0D0A1</accession>
<evidence type="ECO:0000256" key="5">
    <source>
        <dbReference type="ARBA" id="ARBA00022679"/>
    </source>
</evidence>
<dbReference type="OrthoDB" id="9766445at2"/>
<evidence type="ECO:0000256" key="1">
    <source>
        <dbReference type="ARBA" id="ARBA00001933"/>
    </source>
</evidence>
<dbReference type="NCBIfam" id="NF006719">
    <property type="entry name" value="PRK09257.1"/>
    <property type="match status" value="1"/>
</dbReference>
<feature type="domain" description="Aminotransferase class I/classII large" evidence="7">
    <location>
        <begin position="32"/>
        <end position="387"/>
    </location>
</feature>
<dbReference type="GO" id="GO:0004069">
    <property type="term" value="F:L-aspartate:2-oxoglutarate aminotransferase activity"/>
    <property type="evidence" value="ECO:0007669"/>
    <property type="project" value="TreeGrafter"/>
</dbReference>
<dbReference type="GO" id="GO:0042802">
    <property type="term" value="F:identical protein binding"/>
    <property type="evidence" value="ECO:0007669"/>
    <property type="project" value="TreeGrafter"/>
</dbReference>
<evidence type="ECO:0000256" key="6">
    <source>
        <dbReference type="ARBA" id="ARBA00022898"/>
    </source>
</evidence>
<dbReference type="AlphaFoldDB" id="R0D0A1"/>
<dbReference type="PANTHER" id="PTHR11879">
    <property type="entry name" value="ASPARTATE AMINOTRANSFERASE"/>
    <property type="match status" value="1"/>
</dbReference>
<dbReference type="InterPro" id="IPR015421">
    <property type="entry name" value="PyrdxlP-dep_Trfase_major"/>
</dbReference>
<dbReference type="SUPFAM" id="SSF53383">
    <property type="entry name" value="PLP-dependent transferases"/>
    <property type="match status" value="1"/>
</dbReference>
<organism evidence="8 9">
    <name type="scientific">Caulobacter vibrioides OR37</name>
    <dbReference type="NCBI Taxonomy" id="1292034"/>
    <lineage>
        <taxon>Bacteria</taxon>
        <taxon>Pseudomonadati</taxon>
        <taxon>Pseudomonadota</taxon>
        <taxon>Alphaproteobacteria</taxon>
        <taxon>Caulobacterales</taxon>
        <taxon>Caulobacteraceae</taxon>
        <taxon>Caulobacter</taxon>
    </lineage>
</organism>
<comment type="caution">
    <text evidence="8">The sequence shown here is derived from an EMBL/GenBank/DDBJ whole genome shotgun (WGS) entry which is preliminary data.</text>
</comment>
<dbReference type="GO" id="GO:0033585">
    <property type="term" value="P:L-phenylalanine biosynthetic process from chorismate via phenylpyruvate"/>
    <property type="evidence" value="ECO:0007669"/>
    <property type="project" value="TreeGrafter"/>
</dbReference>
<dbReference type="Pfam" id="PF00155">
    <property type="entry name" value="Aminotran_1_2"/>
    <property type="match status" value="1"/>
</dbReference>
<dbReference type="Gene3D" id="3.90.1150.10">
    <property type="entry name" value="Aspartate Aminotransferase, domain 1"/>
    <property type="match status" value="1"/>
</dbReference>
<reference evidence="8 9" key="1">
    <citation type="journal article" date="2013" name="Genome Announc.">
        <title>Draft Genome Sequence for Caulobacter sp. Strain OR37, a Bacterium Tolerant to Heavy Metals.</title>
        <authorList>
            <person name="Utturkar S.M."/>
            <person name="Bollmann A."/>
            <person name="Brzoska R.M."/>
            <person name="Klingeman D.M."/>
            <person name="Epstein S.E."/>
            <person name="Palumbo A.V."/>
            <person name="Brown S.D."/>
        </authorList>
    </citation>
    <scope>NUCLEOTIDE SEQUENCE [LARGE SCALE GENOMIC DNA]</scope>
    <source>
        <strain evidence="8 9">OR37</strain>
    </source>
</reference>
<proteinExistence type="inferred from homology"/>
<dbReference type="eggNOG" id="COG1448">
    <property type="taxonomic scope" value="Bacteria"/>
</dbReference>
<keyword evidence="4 8" id="KW-0032">Aminotransferase</keyword>
<dbReference type="InterPro" id="IPR015422">
    <property type="entry name" value="PyrdxlP-dep_Trfase_small"/>
</dbReference>
<keyword evidence="6" id="KW-0663">Pyridoxal phosphate</keyword>
<protein>
    <submittedName>
        <fullName evidence="8">Aspartate/tyrosine/aromatic aminotransferase</fullName>
    </submittedName>
</protein>
<dbReference type="EMBL" id="APMP01000011">
    <property type="protein sequence ID" value="ENZ81925.1"/>
    <property type="molecule type" value="Genomic_DNA"/>
</dbReference>